<dbReference type="SUPFAM" id="SSF52540">
    <property type="entry name" value="P-loop containing nucleoside triphosphate hydrolases"/>
    <property type="match status" value="1"/>
</dbReference>
<evidence type="ECO:0000256" key="1">
    <source>
        <dbReference type="ARBA" id="ARBA00008535"/>
    </source>
</evidence>
<dbReference type="EMBL" id="PZQS01000010">
    <property type="protein sequence ID" value="PVD24008.1"/>
    <property type="molecule type" value="Genomic_DNA"/>
</dbReference>
<organism evidence="5 6">
    <name type="scientific">Pomacea canaliculata</name>
    <name type="common">Golden apple snail</name>
    <dbReference type="NCBI Taxonomy" id="400727"/>
    <lineage>
        <taxon>Eukaryota</taxon>
        <taxon>Metazoa</taxon>
        <taxon>Spiralia</taxon>
        <taxon>Lophotrochozoa</taxon>
        <taxon>Mollusca</taxon>
        <taxon>Gastropoda</taxon>
        <taxon>Caenogastropoda</taxon>
        <taxon>Architaenioglossa</taxon>
        <taxon>Ampullarioidea</taxon>
        <taxon>Ampullariidae</taxon>
        <taxon>Pomacea</taxon>
    </lineage>
</organism>
<dbReference type="OrthoDB" id="10061751at2759"/>
<evidence type="ECO:0000256" key="3">
    <source>
        <dbReference type="SAM" id="Phobius"/>
    </source>
</evidence>
<comment type="similarity">
    <text evidence="1">Belongs to the TRAFAC class TrmE-Era-EngA-EngB-Septin-like GTPase superfamily. AIG1/Toc34/Toc159-like paraseptin GTPase family. IAN subfamily.</text>
</comment>
<reference evidence="5 6" key="1">
    <citation type="submission" date="2018-04" db="EMBL/GenBank/DDBJ databases">
        <title>The genome of golden apple snail Pomacea canaliculata provides insight into stress tolerance and invasive adaptation.</title>
        <authorList>
            <person name="Liu C."/>
            <person name="Liu B."/>
            <person name="Ren Y."/>
            <person name="Zhang Y."/>
            <person name="Wang H."/>
            <person name="Li S."/>
            <person name="Jiang F."/>
            <person name="Yin L."/>
            <person name="Zhang G."/>
            <person name="Qian W."/>
            <person name="Fan W."/>
        </authorList>
    </citation>
    <scope>NUCLEOTIDE SEQUENCE [LARGE SCALE GENOMIC DNA]</scope>
    <source>
        <strain evidence="5">SZHN2017</strain>
        <tissue evidence="5">Muscle</tissue>
    </source>
</reference>
<feature type="domain" description="AIG1-type G" evidence="4">
    <location>
        <begin position="9"/>
        <end position="55"/>
    </location>
</feature>
<keyword evidence="3" id="KW-1133">Transmembrane helix</keyword>
<keyword evidence="2" id="KW-0547">Nucleotide-binding</keyword>
<keyword evidence="3" id="KW-0812">Transmembrane</keyword>
<comment type="caution">
    <text evidence="5">The sequence shown here is derived from an EMBL/GenBank/DDBJ whole genome shotgun (WGS) entry which is preliminary data.</text>
</comment>
<name>A0A2T7NS75_POMCA</name>
<proteinExistence type="inferred from homology"/>
<dbReference type="InterPro" id="IPR027417">
    <property type="entry name" value="P-loop_NTPase"/>
</dbReference>
<protein>
    <recommendedName>
        <fullName evidence="4">AIG1-type G domain-containing protein</fullName>
    </recommendedName>
</protein>
<evidence type="ECO:0000259" key="4">
    <source>
        <dbReference type="Pfam" id="PF04548"/>
    </source>
</evidence>
<feature type="transmembrane region" description="Helical" evidence="3">
    <location>
        <begin position="86"/>
        <end position="108"/>
    </location>
</feature>
<gene>
    <name evidence="5" type="ORF">C0Q70_17285</name>
</gene>
<evidence type="ECO:0000313" key="6">
    <source>
        <dbReference type="Proteomes" id="UP000245119"/>
    </source>
</evidence>
<dbReference type="InterPro" id="IPR006703">
    <property type="entry name" value="G_AIG1"/>
</dbReference>
<dbReference type="AlphaFoldDB" id="A0A2T7NS75"/>
<sequence length="144" mass="15701">MMASHHVFLIIGKTGNGKSSLGNCILGKEEFETGTGMFSTTARAEKRSRISSMETITNLNKTQQVDQLFKVIRSPYRSEVSQKPRIMSMVCMAIGLLAAGGCVIAGVFHELDLAIGLGVVALLIVLLALFDLEMFQDNELHKVI</sequence>
<dbReference type="Gene3D" id="3.40.50.300">
    <property type="entry name" value="P-loop containing nucleotide triphosphate hydrolases"/>
    <property type="match status" value="1"/>
</dbReference>
<feature type="transmembrane region" description="Helical" evidence="3">
    <location>
        <begin position="114"/>
        <end position="132"/>
    </location>
</feature>
<dbReference type="Pfam" id="PF04548">
    <property type="entry name" value="AIG1"/>
    <property type="match status" value="1"/>
</dbReference>
<dbReference type="Proteomes" id="UP000245119">
    <property type="component" value="Linkage Group LG10"/>
</dbReference>
<keyword evidence="6" id="KW-1185">Reference proteome</keyword>
<accession>A0A2T7NS75</accession>
<dbReference type="GO" id="GO:0005525">
    <property type="term" value="F:GTP binding"/>
    <property type="evidence" value="ECO:0007669"/>
    <property type="project" value="InterPro"/>
</dbReference>
<evidence type="ECO:0000313" key="5">
    <source>
        <dbReference type="EMBL" id="PVD24008.1"/>
    </source>
</evidence>
<keyword evidence="3" id="KW-0472">Membrane</keyword>
<evidence type="ECO:0000256" key="2">
    <source>
        <dbReference type="ARBA" id="ARBA00022741"/>
    </source>
</evidence>